<dbReference type="VEuPathDB" id="FungiDB:MFRU_004g04480"/>
<organism evidence="10 11">
    <name type="scientific">Monilinia fructicola</name>
    <name type="common">Brown rot fungus</name>
    <name type="synonym">Ciboria fructicola</name>
    <dbReference type="NCBI Taxonomy" id="38448"/>
    <lineage>
        <taxon>Eukaryota</taxon>
        <taxon>Fungi</taxon>
        <taxon>Dikarya</taxon>
        <taxon>Ascomycota</taxon>
        <taxon>Pezizomycotina</taxon>
        <taxon>Leotiomycetes</taxon>
        <taxon>Helotiales</taxon>
        <taxon>Sclerotiniaceae</taxon>
        <taxon>Monilinia</taxon>
    </lineage>
</organism>
<dbReference type="AlphaFoldDB" id="A0A5M9JMY1"/>
<dbReference type="PRINTS" id="PR00171">
    <property type="entry name" value="SUGRTRNSPORT"/>
</dbReference>
<feature type="transmembrane region" description="Helical" evidence="8">
    <location>
        <begin position="442"/>
        <end position="461"/>
    </location>
</feature>
<dbReference type="PANTHER" id="PTHR48022">
    <property type="entry name" value="PLASTIDIC GLUCOSE TRANSPORTER 4"/>
    <property type="match status" value="1"/>
</dbReference>
<dbReference type="Proteomes" id="UP000322873">
    <property type="component" value="Unassembled WGS sequence"/>
</dbReference>
<accession>A0A5M9JMY1</accession>
<dbReference type="PANTHER" id="PTHR48022:SF39">
    <property type="entry name" value="MONOSACCHARIDE TRANSPORTER, PUTATIVE-RELATED"/>
    <property type="match status" value="1"/>
</dbReference>
<dbReference type="InterPro" id="IPR003663">
    <property type="entry name" value="Sugar/inositol_transpt"/>
</dbReference>
<sequence>MATDTPTPKVVDESPTTMNAVSGVAPTGVPAPADPDGTANATATAAEPDLENNDHPKPPKITGFTILVTLVVSLGGFIFGYDTGQISGFLEMPVFRERFGEPTTDLARHPSGFYFTKVRSGLIVGLLSIGTLIGCLAMGPLADKVGRRNCISICCVVFCFGVVTQIAVGSGEWVGIALGRCVAGLGIGGLSTVVPMYLAEVSPVHIRGALISSYQLFIATGMFVATCINFGTNKYTSTAAYRIPMGLDFIAPMILGIGMVYLPESPRYDWKKGSIENAKATMACSYGLPPSHPIIKKEGDEMAKALFSSSDSLPCCLNVVGNVFGVIMISHFTRRQCLCIAALVLCACMLIYASVGQFVFEPAAKESAQAKMSGIIMISFASFFIFVYAASWGPLVWTCNAEMFPTESRAVGMSFATGANWFWNFMLSFFTPFITQSIKFSYGYVFAGSNLLAFFVVYFFLHESSGKSLEEVNDLYVSGDKPYRGRLFGFSSPKEDSPIPKMDSDSISSSNLGTELQVEKAVEDADGKTSHIERRCGGDSGVSIESKNQIQEGHGN</sequence>
<feature type="transmembrane region" description="Helical" evidence="8">
    <location>
        <begin position="337"/>
        <end position="355"/>
    </location>
</feature>
<dbReference type="InterPro" id="IPR020846">
    <property type="entry name" value="MFS_dom"/>
</dbReference>
<evidence type="ECO:0000259" key="9">
    <source>
        <dbReference type="PROSITE" id="PS50850"/>
    </source>
</evidence>
<evidence type="ECO:0000256" key="6">
    <source>
        <dbReference type="ARBA" id="ARBA00023136"/>
    </source>
</evidence>
<feature type="compositionally biased region" description="Basic and acidic residues" evidence="7">
    <location>
        <begin position="493"/>
        <end position="504"/>
    </location>
</feature>
<feature type="compositionally biased region" description="Polar residues" evidence="7">
    <location>
        <begin position="543"/>
        <end position="556"/>
    </location>
</feature>
<dbReference type="InterPro" id="IPR005829">
    <property type="entry name" value="Sugar_transporter_CS"/>
</dbReference>
<dbReference type="PROSITE" id="PS00217">
    <property type="entry name" value="SUGAR_TRANSPORT_2"/>
    <property type="match status" value="1"/>
</dbReference>
<feature type="domain" description="Major facilitator superfamily (MFS) profile" evidence="9">
    <location>
        <begin position="68"/>
        <end position="465"/>
    </location>
</feature>
<feature type="region of interest" description="Disordered" evidence="7">
    <location>
        <begin position="1"/>
        <end position="41"/>
    </location>
</feature>
<feature type="transmembrane region" description="Helical" evidence="8">
    <location>
        <begin position="118"/>
        <end position="138"/>
    </location>
</feature>
<feature type="transmembrane region" description="Helical" evidence="8">
    <location>
        <begin position="243"/>
        <end position="262"/>
    </location>
</feature>
<proteinExistence type="inferred from homology"/>
<dbReference type="Pfam" id="PF00083">
    <property type="entry name" value="Sugar_tr"/>
    <property type="match status" value="2"/>
</dbReference>
<comment type="subcellular location">
    <subcellularLocation>
        <location evidence="1">Membrane</location>
        <topology evidence="1">Multi-pass membrane protein</topology>
    </subcellularLocation>
</comment>
<dbReference type="InterPro" id="IPR036259">
    <property type="entry name" value="MFS_trans_sf"/>
</dbReference>
<evidence type="ECO:0000256" key="8">
    <source>
        <dbReference type="SAM" id="Phobius"/>
    </source>
</evidence>
<reference evidence="10 11" key="1">
    <citation type="submission" date="2019-06" db="EMBL/GenBank/DDBJ databases">
        <title>Genome Sequence of the Brown Rot Fungal Pathogen Monilinia fructicola.</title>
        <authorList>
            <person name="De Miccolis Angelini R.M."/>
            <person name="Landi L."/>
            <person name="Abate D."/>
            <person name="Pollastro S."/>
            <person name="Romanazzi G."/>
            <person name="Faretra F."/>
        </authorList>
    </citation>
    <scope>NUCLEOTIDE SEQUENCE [LARGE SCALE GENOMIC DNA]</scope>
    <source>
        <strain evidence="10 11">Mfrc123</strain>
    </source>
</reference>
<evidence type="ECO:0000256" key="1">
    <source>
        <dbReference type="ARBA" id="ARBA00004141"/>
    </source>
</evidence>
<comment type="similarity">
    <text evidence="2">Belongs to the major facilitator superfamily. Sugar transporter (TC 2.A.1.1) family.</text>
</comment>
<evidence type="ECO:0000313" key="11">
    <source>
        <dbReference type="Proteomes" id="UP000322873"/>
    </source>
</evidence>
<dbReference type="GO" id="GO:0016020">
    <property type="term" value="C:membrane"/>
    <property type="evidence" value="ECO:0007669"/>
    <property type="project" value="UniProtKB-SubCell"/>
</dbReference>
<evidence type="ECO:0000313" key="10">
    <source>
        <dbReference type="EMBL" id="KAA8569753.1"/>
    </source>
</evidence>
<name>A0A5M9JMY1_MONFR</name>
<feature type="transmembrane region" description="Helical" evidence="8">
    <location>
        <begin position="210"/>
        <end position="231"/>
    </location>
</feature>
<dbReference type="GO" id="GO:0005351">
    <property type="term" value="F:carbohydrate:proton symporter activity"/>
    <property type="evidence" value="ECO:0007669"/>
    <property type="project" value="TreeGrafter"/>
</dbReference>
<dbReference type="EMBL" id="VICG01000008">
    <property type="protein sequence ID" value="KAA8569753.1"/>
    <property type="molecule type" value="Genomic_DNA"/>
</dbReference>
<dbReference type="InterPro" id="IPR005828">
    <property type="entry name" value="MFS_sugar_transport-like"/>
</dbReference>
<evidence type="ECO:0000256" key="5">
    <source>
        <dbReference type="ARBA" id="ARBA00022989"/>
    </source>
</evidence>
<dbReference type="Gene3D" id="1.20.1250.20">
    <property type="entry name" value="MFS general substrate transporter like domains"/>
    <property type="match status" value="2"/>
</dbReference>
<feature type="compositionally biased region" description="Basic and acidic residues" evidence="7">
    <location>
        <begin position="517"/>
        <end position="537"/>
    </location>
</feature>
<keyword evidence="4 8" id="KW-0812">Transmembrane</keyword>
<feature type="transmembrane region" description="Helical" evidence="8">
    <location>
        <begin position="375"/>
        <end position="398"/>
    </location>
</feature>
<protein>
    <recommendedName>
        <fullName evidence="9">Major facilitator superfamily (MFS) profile domain-containing protein</fullName>
    </recommendedName>
</protein>
<feature type="region of interest" description="Disordered" evidence="7">
    <location>
        <begin position="489"/>
        <end position="556"/>
    </location>
</feature>
<evidence type="ECO:0000256" key="2">
    <source>
        <dbReference type="ARBA" id="ARBA00010992"/>
    </source>
</evidence>
<dbReference type="SUPFAM" id="SSF103473">
    <property type="entry name" value="MFS general substrate transporter"/>
    <property type="match status" value="1"/>
</dbReference>
<keyword evidence="6 8" id="KW-0472">Membrane</keyword>
<keyword evidence="3" id="KW-0813">Transport</keyword>
<dbReference type="InterPro" id="IPR050360">
    <property type="entry name" value="MFS_Sugar_Transporters"/>
</dbReference>
<comment type="caution">
    <text evidence="10">The sequence shown here is derived from an EMBL/GenBank/DDBJ whole genome shotgun (WGS) entry which is preliminary data.</text>
</comment>
<evidence type="ECO:0000256" key="3">
    <source>
        <dbReference type="ARBA" id="ARBA00022448"/>
    </source>
</evidence>
<feature type="transmembrane region" description="Helical" evidence="8">
    <location>
        <begin position="61"/>
        <end position="81"/>
    </location>
</feature>
<evidence type="ECO:0000256" key="4">
    <source>
        <dbReference type="ARBA" id="ARBA00022692"/>
    </source>
</evidence>
<keyword evidence="5 8" id="KW-1133">Transmembrane helix</keyword>
<evidence type="ECO:0000256" key="7">
    <source>
        <dbReference type="SAM" id="MobiDB-lite"/>
    </source>
</evidence>
<gene>
    <name evidence="10" type="ORF">EYC84_001336</name>
</gene>
<feature type="transmembrane region" description="Helical" evidence="8">
    <location>
        <begin position="410"/>
        <end position="430"/>
    </location>
</feature>
<feature type="transmembrane region" description="Helical" evidence="8">
    <location>
        <begin position="150"/>
        <end position="168"/>
    </location>
</feature>
<dbReference type="PROSITE" id="PS50850">
    <property type="entry name" value="MFS"/>
    <property type="match status" value="1"/>
</dbReference>
<feature type="compositionally biased region" description="Polar residues" evidence="7">
    <location>
        <begin position="505"/>
        <end position="514"/>
    </location>
</feature>
<keyword evidence="11" id="KW-1185">Reference proteome</keyword>
<feature type="transmembrane region" description="Helical" evidence="8">
    <location>
        <begin position="174"/>
        <end position="198"/>
    </location>
</feature>